<accession>A0A8X6HWU8</accession>
<keyword evidence="2" id="KW-1185">Reference proteome</keyword>
<organism evidence="1 2">
    <name type="scientific">Trichonephila clavata</name>
    <name type="common">Joro spider</name>
    <name type="synonym">Nephila clavata</name>
    <dbReference type="NCBI Taxonomy" id="2740835"/>
    <lineage>
        <taxon>Eukaryota</taxon>
        <taxon>Metazoa</taxon>
        <taxon>Ecdysozoa</taxon>
        <taxon>Arthropoda</taxon>
        <taxon>Chelicerata</taxon>
        <taxon>Arachnida</taxon>
        <taxon>Araneae</taxon>
        <taxon>Araneomorphae</taxon>
        <taxon>Entelegynae</taxon>
        <taxon>Araneoidea</taxon>
        <taxon>Nephilidae</taxon>
        <taxon>Trichonephila</taxon>
    </lineage>
</organism>
<protein>
    <submittedName>
        <fullName evidence="1">Retrovirus-related Pol polyprotein from transposon 297</fullName>
    </submittedName>
</protein>
<evidence type="ECO:0000313" key="1">
    <source>
        <dbReference type="EMBL" id="GFR31591.1"/>
    </source>
</evidence>
<proteinExistence type="predicted"/>
<evidence type="ECO:0000313" key="2">
    <source>
        <dbReference type="Proteomes" id="UP000887116"/>
    </source>
</evidence>
<sequence>MKHEMSDGYKRPENFLMMSPELNEEQNNQLAELLRTFSGIFKKTDKSVTAHKNMKHRIHIGNHASINQMAYQISPTERRTLRNEMQKILENGL</sequence>
<dbReference type="OrthoDB" id="8064693at2759"/>
<dbReference type="AlphaFoldDB" id="A0A8X6HWU8"/>
<dbReference type="EMBL" id="BMAO01019601">
    <property type="protein sequence ID" value="GFR31591.1"/>
    <property type="molecule type" value="Genomic_DNA"/>
</dbReference>
<dbReference type="Proteomes" id="UP000887116">
    <property type="component" value="Unassembled WGS sequence"/>
</dbReference>
<comment type="caution">
    <text evidence="1">The sequence shown here is derived from an EMBL/GenBank/DDBJ whole genome shotgun (WGS) entry which is preliminary data.</text>
</comment>
<gene>
    <name evidence="1" type="primary">pol_1081</name>
    <name evidence="1" type="ORF">TNCT_31121</name>
</gene>
<name>A0A8X6HWU8_TRICU</name>
<reference evidence="1" key="1">
    <citation type="submission" date="2020-07" db="EMBL/GenBank/DDBJ databases">
        <title>Multicomponent nature underlies the extraordinary mechanical properties of spider dragline silk.</title>
        <authorList>
            <person name="Kono N."/>
            <person name="Nakamura H."/>
            <person name="Mori M."/>
            <person name="Yoshida Y."/>
            <person name="Ohtoshi R."/>
            <person name="Malay A.D."/>
            <person name="Moran D.A.P."/>
            <person name="Tomita M."/>
            <person name="Numata K."/>
            <person name="Arakawa K."/>
        </authorList>
    </citation>
    <scope>NUCLEOTIDE SEQUENCE</scope>
</reference>